<dbReference type="RefSeq" id="WP_089143973.1">
    <property type="nucleotide sequence ID" value="NZ_LUGD01000053.1"/>
</dbReference>
<dbReference type="EMBL" id="LUGO01000038">
    <property type="protein sequence ID" value="OXS40766.1"/>
    <property type="molecule type" value="Genomic_DNA"/>
</dbReference>
<name>A0A231Q1G1_9LACO</name>
<dbReference type="InterPro" id="IPR029058">
    <property type="entry name" value="AB_hydrolase_fold"/>
</dbReference>
<evidence type="ECO:0000259" key="2">
    <source>
        <dbReference type="Pfam" id="PF20434"/>
    </source>
</evidence>
<accession>A0A231Q1G1</accession>
<reference evidence="3 4" key="1">
    <citation type="submission" date="2016-03" db="EMBL/GenBank/DDBJ databases">
        <title>Sequencing of Lactobacillus Species from Commercial Turkeys.</title>
        <authorList>
            <person name="Johnson T.J."/>
            <person name="Youmans B.P."/>
            <person name="Case K.A."/>
        </authorList>
    </citation>
    <scope>NUCLEOTIDE SEQUENCE [LARGE SCALE GENOMIC DNA]</scope>
    <source>
        <strain evidence="3 4">UMNLA1</strain>
    </source>
</reference>
<dbReference type="AlphaFoldDB" id="A0A231Q1G1"/>
<comment type="caution">
    <text evidence="3">The sequence shown here is derived from an EMBL/GenBank/DDBJ whole genome shotgun (WGS) entry which is preliminary data.</text>
</comment>
<dbReference type="GO" id="GO:0016787">
    <property type="term" value="F:hydrolase activity"/>
    <property type="evidence" value="ECO:0007669"/>
    <property type="project" value="UniProtKB-KW"/>
</dbReference>
<evidence type="ECO:0000313" key="3">
    <source>
        <dbReference type="EMBL" id="OXS40766.1"/>
    </source>
</evidence>
<dbReference type="Pfam" id="PF20434">
    <property type="entry name" value="BD-FAE"/>
    <property type="match status" value="1"/>
</dbReference>
<sequence>MVSQETLTAILEMRTLFKQGDDKRDAGLDPNPQGVIRYDNLAYGPDPKWHLLDLYLPQNASGKVPLIINIHGGGWCYGTKETYQFYGLNLAQHGFAFLNPNYRLAPAVSFPGQLDDVNRYIHWTSEHAAEYNLDTNNVFLVGDSAGGQMAEQYITLLTNPEFRKLFGYELPQLKFRATALNSAAVFVTDPGMITGAVTGYFTAEVLATKAELLATEKYITKDFLPVYLSTANEDFIHDQTIKFAGFLEAKGVEYVCKSFGDKKHPEPHVFLMNQRDELAKQCNEEEVAFFKAHLVN</sequence>
<proteinExistence type="predicted"/>
<dbReference type="SUPFAM" id="SSF53474">
    <property type="entry name" value="alpha/beta-Hydrolases"/>
    <property type="match status" value="1"/>
</dbReference>
<feature type="domain" description="BD-FAE-like" evidence="2">
    <location>
        <begin position="52"/>
        <end position="151"/>
    </location>
</feature>
<organism evidence="3 4">
    <name type="scientific">Ligilactobacillus agilis</name>
    <dbReference type="NCBI Taxonomy" id="1601"/>
    <lineage>
        <taxon>Bacteria</taxon>
        <taxon>Bacillati</taxon>
        <taxon>Bacillota</taxon>
        <taxon>Bacilli</taxon>
        <taxon>Lactobacillales</taxon>
        <taxon>Lactobacillaceae</taxon>
        <taxon>Ligilactobacillus</taxon>
    </lineage>
</organism>
<evidence type="ECO:0000256" key="1">
    <source>
        <dbReference type="ARBA" id="ARBA00022801"/>
    </source>
</evidence>
<dbReference type="InterPro" id="IPR050300">
    <property type="entry name" value="GDXG_lipolytic_enzyme"/>
</dbReference>
<dbReference type="Gene3D" id="3.40.50.1820">
    <property type="entry name" value="alpha/beta hydrolase"/>
    <property type="match status" value="1"/>
</dbReference>
<protein>
    <submittedName>
        <fullName evidence="3">Lipase</fullName>
    </submittedName>
</protein>
<dbReference type="InterPro" id="IPR049492">
    <property type="entry name" value="BD-FAE-like_dom"/>
</dbReference>
<gene>
    <name evidence="3" type="ORF">AYP69_04185</name>
</gene>
<keyword evidence="1" id="KW-0378">Hydrolase</keyword>
<dbReference type="Proteomes" id="UP000215261">
    <property type="component" value="Unassembled WGS sequence"/>
</dbReference>
<dbReference type="PANTHER" id="PTHR48081">
    <property type="entry name" value="AB HYDROLASE SUPERFAMILY PROTEIN C4A8.06C"/>
    <property type="match status" value="1"/>
</dbReference>
<evidence type="ECO:0000313" key="4">
    <source>
        <dbReference type="Proteomes" id="UP000215261"/>
    </source>
</evidence>